<keyword evidence="1" id="KW-0472">Membrane</keyword>
<dbReference type="RefSeq" id="WP_337334859.1">
    <property type="nucleotide sequence ID" value="NZ_JBBDHC010000006.1"/>
</dbReference>
<feature type="transmembrane region" description="Helical" evidence="1">
    <location>
        <begin position="27"/>
        <end position="47"/>
    </location>
</feature>
<evidence type="ECO:0000313" key="2">
    <source>
        <dbReference type="EMBL" id="MEJ1249143.1"/>
    </source>
</evidence>
<dbReference type="EMBL" id="JBBDHC010000006">
    <property type="protein sequence ID" value="MEJ1249143.1"/>
    <property type="molecule type" value="Genomic_DNA"/>
</dbReference>
<reference evidence="2 3" key="1">
    <citation type="journal article" date="2016" name="Antonie Van Leeuwenhoek">
        <title>Denitratimonas tolerans gen. nov., sp. nov., a denitrifying bacterium isolated from a bioreactor for tannery wastewater treatment.</title>
        <authorList>
            <person name="Han S.I."/>
            <person name="Kim J.O."/>
            <person name="Lee Y.R."/>
            <person name="Ekpeghere K.I."/>
            <person name="Koh S.C."/>
            <person name="Whang K.S."/>
        </authorList>
    </citation>
    <scope>NUCLEOTIDE SEQUENCE [LARGE SCALE GENOMIC DNA]</scope>
    <source>
        <strain evidence="2 3">KACC 17565</strain>
    </source>
</reference>
<evidence type="ECO:0000256" key="1">
    <source>
        <dbReference type="SAM" id="Phobius"/>
    </source>
</evidence>
<keyword evidence="1" id="KW-1133">Transmembrane helix</keyword>
<dbReference type="PANTHER" id="PTHR38598:SF1">
    <property type="entry name" value="INNER MEMBRANE PROTEIN YJCH"/>
    <property type="match status" value="1"/>
</dbReference>
<proteinExistence type="predicted"/>
<evidence type="ECO:0000313" key="3">
    <source>
        <dbReference type="Proteomes" id="UP001364472"/>
    </source>
</evidence>
<dbReference type="AlphaFoldDB" id="A0AAW9R0N1"/>
<accession>A0AAW9R0N1</accession>
<keyword evidence="1" id="KW-0812">Transmembrane</keyword>
<dbReference type="Pfam" id="PF04341">
    <property type="entry name" value="DUF485"/>
    <property type="match status" value="1"/>
</dbReference>
<dbReference type="InterPro" id="IPR052959">
    <property type="entry name" value="Inner_membrane_assoc"/>
</dbReference>
<keyword evidence="3" id="KW-1185">Reference proteome</keyword>
<sequence>MTQDIVQRVLAHPRYRELVARRARTRLAFFILMAVVYFGFIITLAFWSGALGRPMWEGATMTLGLVVAVLIEFSAVLMIGAYVYISGRKHDPILAAILRDVQ</sequence>
<dbReference type="PANTHER" id="PTHR38598">
    <property type="entry name" value="INNER MEMBRANE PROTEIN YJCH"/>
    <property type="match status" value="1"/>
</dbReference>
<dbReference type="GO" id="GO:0005886">
    <property type="term" value="C:plasma membrane"/>
    <property type="evidence" value="ECO:0007669"/>
    <property type="project" value="TreeGrafter"/>
</dbReference>
<feature type="transmembrane region" description="Helical" evidence="1">
    <location>
        <begin position="59"/>
        <end position="85"/>
    </location>
</feature>
<comment type="caution">
    <text evidence="2">The sequence shown here is derived from an EMBL/GenBank/DDBJ whole genome shotgun (WGS) entry which is preliminary data.</text>
</comment>
<dbReference type="Proteomes" id="UP001364472">
    <property type="component" value="Unassembled WGS sequence"/>
</dbReference>
<protein>
    <submittedName>
        <fullName evidence="2">DUF485 domain-containing protein</fullName>
    </submittedName>
</protein>
<organism evidence="2 3">
    <name type="scientific">Denitratimonas tolerans</name>
    <dbReference type="NCBI Taxonomy" id="1338420"/>
    <lineage>
        <taxon>Bacteria</taxon>
        <taxon>Pseudomonadati</taxon>
        <taxon>Pseudomonadota</taxon>
        <taxon>Gammaproteobacteria</taxon>
        <taxon>Lysobacterales</taxon>
        <taxon>Lysobacteraceae</taxon>
        <taxon>Denitratimonas</taxon>
    </lineage>
</organism>
<dbReference type="InterPro" id="IPR007436">
    <property type="entry name" value="DUF485"/>
</dbReference>
<name>A0AAW9R0N1_9GAMM</name>
<gene>
    <name evidence="2" type="ORF">WB794_05585</name>
</gene>